<evidence type="ECO:0000313" key="2">
    <source>
        <dbReference type="Proteomes" id="UP000033540"/>
    </source>
</evidence>
<gene>
    <name evidence="1" type="ORF">P875_00138421</name>
</gene>
<sequence length="258" mass="29636">MTENTFFDNWEGRQIDFPSFGPSTWTLTKLISEKNSQESSEDFWNNGCIGSAHGTFLCHDVADNTQRGVMKILMQIPCEGSEPQPAELRRYQAATSYEQDLDITSQVNALKVLTEYGCKSTPGILSMKEDLQKDTDSVPGGYIIYLLMNHLPGIQLSEAFFWNSRDSVRKEIRQSFKTAWLDCVRAGVLPTLREIDHVFWDAGANKAYIIGFRMSAPAKPHNIWRNCEWIAWEMAKVENTYYWLSNKDPHQDMSEWTL</sequence>
<dbReference type="AlphaFoldDB" id="A0A0F0IAL8"/>
<evidence type="ECO:0000313" key="1">
    <source>
        <dbReference type="EMBL" id="KJK64141.1"/>
    </source>
</evidence>
<protein>
    <submittedName>
        <fullName evidence="1">Uncharacterized protein</fullName>
    </submittedName>
</protein>
<proteinExistence type="predicted"/>
<dbReference type="OrthoDB" id="5401170at2759"/>
<accession>A0A0F0IAL8</accession>
<comment type="caution">
    <text evidence="1">The sequence shown here is derived from an EMBL/GenBank/DDBJ whole genome shotgun (WGS) entry which is preliminary data.</text>
</comment>
<dbReference type="Proteomes" id="UP000033540">
    <property type="component" value="Unassembled WGS sequence"/>
</dbReference>
<dbReference type="EMBL" id="JZEE01000522">
    <property type="protein sequence ID" value="KJK64141.1"/>
    <property type="molecule type" value="Genomic_DNA"/>
</dbReference>
<organism evidence="1 2">
    <name type="scientific">Aspergillus parasiticus (strain ATCC 56775 / NRRL 5862 / SRRC 143 / SU-1)</name>
    <dbReference type="NCBI Taxonomy" id="1403190"/>
    <lineage>
        <taxon>Eukaryota</taxon>
        <taxon>Fungi</taxon>
        <taxon>Dikarya</taxon>
        <taxon>Ascomycota</taxon>
        <taxon>Pezizomycotina</taxon>
        <taxon>Eurotiomycetes</taxon>
        <taxon>Eurotiomycetidae</taxon>
        <taxon>Eurotiales</taxon>
        <taxon>Aspergillaceae</taxon>
        <taxon>Aspergillus</taxon>
        <taxon>Aspergillus subgen. Circumdati</taxon>
    </lineage>
</organism>
<reference evidence="1 2" key="1">
    <citation type="submission" date="2015-02" db="EMBL/GenBank/DDBJ databases">
        <title>Draft genome sequence of Aspergillus parasiticus SU-1.</title>
        <authorList>
            <person name="Yu J."/>
            <person name="Fedorova N."/>
            <person name="Yin Y."/>
            <person name="Losada L."/>
            <person name="Zafar N."/>
            <person name="Taujale R."/>
            <person name="Ehrlich K.C."/>
            <person name="Bhatnagar D."/>
            <person name="Cleveland T.E."/>
            <person name="Bennett J.W."/>
            <person name="Nierman W.C."/>
        </authorList>
    </citation>
    <scope>NUCLEOTIDE SEQUENCE [LARGE SCALE GENOMIC DNA]</scope>
    <source>
        <strain evidence="2">ATCC 56775 / NRRL 5862 / SRRC 143 / SU-1</strain>
    </source>
</reference>
<name>A0A0F0IAL8_ASPPU</name>